<evidence type="ECO:0000313" key="1">
    <source>
        <dbReference type="EMBL" id="SEP28825.1"/>
    </source>
</evidence>
<evidence type="ECO:0000313" key="2">
    <source>
        <dbReference type="Proteomes" id="UP000198893"/>
    </source>
</evidence>
<reference evidence="1 2" key="1">
    <citation type="submission" date="2016-10" db="EMBL/GenBank/DDBJ databases">
        <authorList>
            <person name="de Groot N.N."/>
        </authorList>
    </citation>
    <scope>NUCLEOTIDE SEQUENCE [LARGE SCALE GENOMIC DNA]</scope>
    <source>
        <strain evidence="1 2">DSM 27842</strain>
    </source>
</reference>
<proteinExistence type="predicted"/>
<accession>A0A1H8WMG4</accession>
<dbReference type="EMBL" id="FODS01000085">
    <property type="protein sequence ID" value="SEP28825.1"/>
    <property type="molecule type" value="Genomic_DNA"/>
</dbReference>
<name>A0A1H8WMG4_9RHOB</name>
<sequence length="39" mass="4379">MYAFVDAAGAAHNFLLFLLHYASILLQSHFHTDAYPAKL</sequence>
<protein>
    <submittedName>
        <fullName evidence="1">Uncharacterized protein</fullName>
    </submittedName>
</protein>
<gene>
    <name evidence="1" type="ORF">SAMN04490248_1852</name>
</gene>
<keyword evidence="2" id="KW-1185">Reference proteome</keyword>
<dbReference type="AlphaFoldDB" id="A0A1H8WMG4"/>
<organism evidence="1 2">
    <name type="scientific">Salinihabitans flavidus</name>
    <dbReference type="NCBI Taxonomy" id="569882"/>
    <lineage>
        <taxon>Bacteria</taxon>
        <taxon>Pseudomonadati</taxon>
        <taxon>Pseudomonadota</taxon>
        <taxon>Alphaproteobacteria</taxon>
        <taxon>Rhodobacterales</taxon>
        <taxon>Roseobacteraceae</taxon>
        <taxon>Salinihabitans</taxon>
    </lineage>
</organism>
<dbReference type="Proteomes" id="UP000198893">
    <property type="component" value="Unassembled WGS sequence"/>
</dbReference>